<protein>
    <submittedName>
        <fullName evidence="3">ARF like GTPase 6 interacting protein 6</fullName>
    </submittedName>
</protein>
<accession>A0A8C5PRQ9</accession>
<dbReference type="PANTHER" id="PTHR28640">
    <property type="entry name" value="ADP-RIBOSYLATION FACTOR-LIKE PROTEIN 6-INTERACTING PROTEIN 6"/>
    <property type="match status" value="1"/>
</dbReference>
<feature type="transmembrane region" description="Helical" evidence="2">
    <location>
        <begin position="243"/>
        <end position="269"/>
    </location>
</feature>
<reference evidence="3" key="1">
    <citation type="submission" date="2025-08" db="UniProtKB">
        <authorList>
            <consortium name="Ensembl"/>
        </authorList>
    </citation>
    <scope>IDENTIFICATION</scope>
</reference>
<dbReference type="Pfam" id="PF15062">
    <property type="entry name" value="ARL6IP6"/>
    <property type="match status" value="1"/>
</dbReference>
<keyword evidence="4" id="KW-1185">Reference proteome</keyword>
<dbReference type="Ensembl" id="ENSLLET00000027601.1">
    <property type="protein sequence ID" value="ENSLLEP00000026577.1"/>
    <property type="gene ID" value="ENSLLEG00000016833.1"/>
</dbReference>
<keyword evidence="2" id="KW-0812">Transmembrane</keyword>
<keyword evidence="2" id="KW-0472">Membrane</keyword>
<organism evidence="3 4">
    <name type="scientific">Leptobrachium leishanense</name>
    <name type="common">Leishan spiny toad</name>
    <dbReference type="NCBI Taxonomy" id="445787"/>
    <lineage>
        <taxon>Eukaryota</taxon>
        <taxon>Metazoa</taxon>
        <taxon>Chordata</taxon>
        <taxon>Craniata</taxon>
        <taxon>Vertebrata</taxon>
        <taxon>Euteleostomi</taxon>
        <taxon>Amphibia</taxon>
        <taxon>Batrachia</taxon>
        <taxon>Anura</taxon>
        <taxon>Pelobatoidea</taxon>
        <taxon>Megophryidae</taxon>
        <taxon>Leptobrachium</taxon>
    </lineage>
</organism>
<dbReference type="AlphaFoldDB" id="A0A8C5PRQ9"/>
<reference evidence="3" key="2">
    <citation type="submission" date="2025-09" db="UniProtKB">
        <authorList>
            <consortium name="Ensembl"/>
        </authorList>
    </citation>
    <scope>IDENTIFICATION</scope>
</reference>
<dbReference type="InterPro" id="IPR029383">
    <property type="entry name" value="ARL6IP6"/>
</dbReference>
<feature type="transmembrane region" description="Helical" evidence="2">
    <location>
        <begin position="200"/>
        <end position="223"/>
    </location>
</feature>
<evidence type="ECO:0000256" key="1">
    <source>
        <dbReference type="SAM" id="MobiDB-lite"/>
    </source>
</evidence>
<evidence type="ECO:0000313" key="3">
    <source>
        <dbReference type="Ensembl" id="ENSLLEP00000026577.1"/>
    </source>
</evidence>
<feature type="transmembrane region" description="Helical" evidence="2">
    <location>
        <begin position="296"/>
        <end position="315"/>
    </location>
</feature>
<proteinExistence type="predicted"/>
<dbReference type="Proteomes" id="UP000694569">
    <property type="component" value="Unplaced"/>
</dbReference>
<sequence length="318" mass="35328">MERRDWVPALALGKPVLARGSHSERDETCAQPMAFEFCATALRALLLLAVSCLALRQRDGLADYLCVSRRQRIVSDFARRPDSPSPGGRQTKQPGRKKSPDPWVDMSYRSSTRHLRSSSRFSAVSGAITSQTTQNWDGKDVHADPVAKNLDKDLYNASGLTATSLHKDSALHRVNESVHNGTVVSEIVSSKRNKRWPARVFSMLCCLLIVCILAVLLTVFYLMMDDMKSGREVNENGVKTSILGFWGLFVLSFIVGLSCCSFSWTVTYFDSFEPGMFPPTPLSPARFRKMTGHSFHIGYTMAILNGIVAALTVIWCLI</sequence>
<evidence type="ECO:0000256" key="2">
    <source>
        <dbReference type="SAM" id="Phobius"/>
    </source>
</evidence>
<keyword evidence="2" id="KW-1133">Transmembrane helix</keyword>
<name>A0A8C5PRQ9_9ANUR</name>
<evidence type="ECO:0000313" key="4">
    <source>
        <dbReference type="Proteomes" id="UP000694569"/>
    </source>
</evidence>
<dbReference type="OrthoDB" id="10070125at2759"/>
<gene>
    <name evidence="3" type="primary">ARL6IP6</name>
</gene>
<dbReference type="GeneTree" id="ENSGT00390000009987"/>
<dbReference type="PANTHER" id="PTHR28640:SF1">
    <property type="entry name" value="ADP-RIBOSYLATION FACTOR-LIKE PROTEIN 6-INTERACTING PROTEIN 6"/>
    <property type="match status" value="1"/>
</dbReference>
<feature type="region of interest" description="Disordered" evidence="1">
    <location>
        <begin position="77"/>
        <end position="106"/>
    </location>
</feature>